<proteinExistence type="predicted"/>
<keyword evidence="3" id="KW-1185">Reference proteome</keyword>
<dbReference type="EMBL" id="AEET01000032">
    <property type="protein sequence ID" value="EFM46090.1"/>
    <property type="molecule type" value="Genomic_DNA"/>
</dbReference>
<reference evidence="2" key="1">
    <citation type="submission" date="2010-08" db="EMBL/GenBank/DDBJ databases">
        <authorList>
            <person name="Muzny D."/>
            <person name="Qin X."/>
            <person name="Deng J."/>
            <person name="Jiang H."/>
            <person name="Liu Y."/>
            <person name="Qu J."/>
            <person name="Song X.-Z."/>
            <person name="Zhang L."/>
            <person name="Thornton R."/>
            <person name="Coyle M."/>
            <person name="Francisco L."/>
            <person name="Jackson L."/>
            <person name="Javaid M."/>
            <person name="Korchina V."/>
            <person name="Kovar C."/>
            <person name="Mata R."/>
            <person name="Mathew T."/>
            <person name="Ngo R."/>
            <person name="Nguyen L."/>
            <person name="Nguyen N."/>
            <person name="Okwuonu G."/>
            <person name="Ongeri F."/>
            <person name="Pham C."/>
            <person name="Simmons D."/>
            <person name="Wilczek-Boney K."/>
            <person name="Hale W."/>
            <person name="Jakkamsetti A."/>
            <person name="Pham P."/>
            <person name="Ruth R."/>
            <person name="San Lucas F."/>
            <person name="Warren J."/>
            <person name="Zhang J."/>
            <person name="Zhao Z."/>
            <person name="Zhou C."/>
            <person name="Zhu D."/>
            <person name="Lee S."/>
            <person name="Bess C."/>
            <person name="Blankenburg K."/>
            <person name="Forbes L."/>
            <person name="Fu Q."/>
            <person name="Gubbala S."/>
            <person name="Hirani K."/>
            <person name="Jayaseelan J.C."/>
            <person name="Lara F."/>
            <person name="Munidasa M."/>
            <person name="Palculict T."/>
            <person name="Patil S."/>
            <person name="Pu L.-L."/>
            <person name="Saada N."/>
            <person name="Tang L."/>
            <person name="Weissenberger G."/>
            <person name="Zhu Y."/>
            <person name="Hemphill L."/>
            <person name="Shang Y."/>
            <person name="Youmans B."/>
            <person name="Ayvaz T."/>
            <person name="Ross M."/>
            <person name="Santibanez J."/>
            <person name="Aqrawi P."/>
            <person name="Gross S."/>
            <person name="Joshi V."/>
            <person name="Fowler G."/>
            <person name="Nazareth L."/>
            <person name="Reid J."/>
            <person name="Worley K."/>
            <person name="Petrosino J."/>
            <person name="Highlander S."/>
            <person name="Gibbs R."/>
        </authorList>
    </citation>
    <scope>NUCLEOTIDE SEQUENCE [LARGE SCALE GENOMIC DNA]</scope>
    <source>
        <strain evidence="2">ATCC 35239</strain>
    </source>
</reference>
<sequence>MNITHETLKIDPSQISHETISGKLCGSIGHVHGHLQSESHDIFNVVKQKELRTNQFPTIHILSQFWDGTKHIKGQNFDTPAHGWNQPLQRLTKRNKTVLSSHKTSSSVDDGIGQSDSTGEETPNPNAGEGGAV</sequence>
<dbReference type="AlphaFoldDB" id="E0QR97"/>
<dbReference type="HOGENOM" id="CLU_1904348_0_0_11"/>
<dbReference type="Proteomes" id="UP000003045">
    <property type="component" value="Unassembled WGS sequence"/>
</dbReference>
<accession>E0QR97</accession>
<comment type="caution">
    <text evidence="2">The sequence shown here is derived from an EMBL/GenBank/DDBJ whole genome shotgun (WGS) entry which is preliminary data.</text>
</comment>
<evidence type="ECO:0000313" key="3">
    <source>
        <dbReference type="Proteomes" id="UP000003045"/>
    </source>
</evidence>
<evidence type="ECO:0000256" key="1">
    <source>
        <dbReference type="SAM" id="MobiDB-lite"/>
    </source>
</evidence>
<gene>
    <name evidence="2" type="ORF">HMPREF0580_1412</name>
</gene>
<feature type="compositionally biased region" description="Polar residues" evidence="1">
    <location>
        <begin position="97"/>
        <end position="125"/>
    </location>
</feature>
<evidence type="ECO:0000313" key="2">
    <source>
        <dbReference type="EMBL" id="EFM46090.1"/>
    </source>
</evidence>
<protein>
    <submittedName>
        <fullName evidence="2">Uncharacterized protein</fullName>
    </submittedName>
</protein>
<feature type="region of interest" description="Disordered" evidence="1">
    <location>
        <begin position="93"/>
        <end position="133"/>
    </location>
</feature>
<organism evidence="2 3">
    <name type="scientific">Mobiluncus mulieris ATCC 35239</name>
    <dbReference type="NCBI Taxonomy" id="871571"/>
    <lineage>
        <taxon>Bacteria</taxon>
        <taxon>Bacillati</taxon>
        <taxon>Actinomycetota</taxon>
        <taxon>Actinomycetes</taxon>
        <taxon>Actinomycetales</taxon>
        <taxon>Actinomycetaceae</taxon>
        <taxon>Mobiluncus</taxon>
    </lineage>
</organism>
<name>E0QR97_9ACTO</name>